<name>A0ABZ3FA72_9HELI</name>
<sequence>MSGRKNKKSFSIMEQAEPKENIHKVIQKAKIEEIAKAKELIVPNTILRV</sequence>
<dbReference type="Proteomes" id="UP001434737">
    <property type="component" value="Chromosome"/>
</dbReference>
<dbReference type="RefSeq" id="WP_343354229.1">
    <property type="nucleotide sequence ID" value="NZ_CP145316.1"/>
</dbReference>
<gene>
    <name evidence="1" type="ORF">V3I05_05100</name>
</gene>
<evidence type="ECO:0000313" key="2">
    <source>
        <dbReference type="Proteomes" id="UP001434737"/>
    </source>
</evidence>
<protein>
    <submittedName>
        <fullName evidence="1">Uncharacterized protein</fullName>
    </submittedName>
</protein>
<dbReference type="EMBL" id="CP145316">
    <property type="protein sequence ID" value="XAM19053.1"/>
    <property type="molecule type" value="Genomic_DNA"/>
</dbReference>
<keyword evidence="2" id="KW-1185">Reference proteome</keyword>
<proteinExistence type="predicted"/>
<evidence type="ECO:0000313" key="1">
    <source>
        <dbReference type="EMBL" id="XAM19053.1"/>
    </source>
</evidence>
<accession>A0ABZ3FA72</accession>
<reference evidence="1 2" key="1">
    <citation type="submission" date="2024-02" db="EMBL/GenBank/DDBJ databases">
        <title>Genome and pathogenicity analysis of Helicobacter mastomyrinus isolated from mice.</title>
        <authorList>
            <person name="Zhu L."/>
        </authorList>
    </citation>
    <scope>NUCLEOTIDE SEQUENCE [LARGE SCALE GENOMIC DNA]</scope>
    <source>
        <strain evidence="1 2">Hm-17</strain>
    </source>
</reference>
<organism evidence="1 2">
    <name type="scientific">Helicobacter mastomyrinus</name>
    <dbReference type="NCBI Taxonomy" id="287948"/>
    <lineage>
        <taxon>Bacteria</taxon>
        <taxon>Pseudomonadati</taxon>
        <taxon>Campylobacterota</taxon>
        <taxon>Epsilonproteobacteria</taxon>
        <taxon>Campylobacterales</taxon>
        <taxon>Helicobacteraceae</taxon>
        <taxon>Helicobacter</taxon>
    </lineage>
</organism>